<organism evidence="4">
    <name type="scientific">mine drainage metagenome</name>
    <dbReference type="NCBI Taxonomy" id="410659"/>
    <lineage>
        <taxon>unclassified sequences</taxon>
        <taxon>metagenomes</taxon>
        <taxon>ecological metagenomes</taxon>
    </lineage>
</organism>
<feature type="transmembrane region" description="Helical" evidence="1">
    <location>
        <begin position="6"/>
        <end position="27"/>
    </location>
</feature>
<feature type="transmembrane region" description="Helical" evidence="1">
    <location>
        <begin position="239"/>
        <end position="258"/>
    </location>
</feature>
<keyword evidence="1" id="KW-1133">Transmembrane helix</keyword>
<feature type="transmembrane region" description="Helical" evidence="1">
    <location>
        <begin position="270"/>
        <end position="289"/>
    </location>
</feature>
<dbReference type="PANTHER" id="PTHR39084:SF1">
    <property type="entry name" value="DUF4010 DOMAIN-CONTAINING PROTEIN"/>
    <property type="match status" value="1"/>
</dbReference>
<feature type="transmembrane region" description="Helical" evidence="1">
    <location>
        <begin position="205"/>
        <end position="227"/>
    </location>
</feature>
<proteinExistence type="predicted"/>
<dbReference type="Pfam" id="PF02308">
    <property type="entry name" value="MgtC"/>
    <property type="match status" value="1"/>
</dbReference>
<evidence type="ECO:0000256" key="1">
    <source>
        <dbReference type="SAM" id="Phobius"/>
    </source>
</evidence>
<feature type="domain" description="DUF4010" evidence="3">
    <location>
        <begin position="185"/>
        <end position="394"/>
    </location>
</feature>
<dbReference type="EMBL" id="MLJW01000007">
    <property type="protein sequence ID" value="OIR16330.1"/>
    <property type="molecule type" value="Genomic_DNA"/>
</dbReference>
<feature type="transmembrane region" description="Helical" evidence="1">
    <location>
        <begin position="95"/>
        <end position="112"/>
    </location>
</feature>
<feature type="transmembrane region" description="Helical" evidence="1">
    <location>
        <begin position="39"/>
        <end position="58"/>
    </location>
</feature>
<gene>
    <name evidence="4" type="ORF">GALL_30510</name>
</gene>
<evidence type="ECO:0000259" key="2">
    <source>
        <dbReference type="Pfam" id="PF02308"/>
    </source>
</evidence>
<feature type="transmembrane region" description="Helical" evidence="1">
    <location>
        <begin position="309"/>
        <end position="329"/>
    </location>
</feature>
<dbReference type="InterPro" id="IPR025105">
    <property type="entry name" value="DUF4010"/>
</dbReference>
<evidence type="ECO:0000259" key="3">
    <source>
        <dbReference type="Pfam" id="PF13194"/>
    </source>
</evidence>
<evidence type="ECO:0000313" key="4">
    <source>
        <dbReference type="EMBL" id="OIR16330.1"/>
    </source>
</evidence>
<feature type="transmembrane region" description="Helical" evidence="1">
    <location>
        <begin position="367"/>
        <end position="385"/>
    </location>
</feature>
<feature type="transmembrane region" description="Helical" evidence="1">
    <location>
        <begin position="64"/>
        <end position="83"/>
    </location>
</feature>
<dbReference type="Pfam" id="PF13194">
    <property type="entry name" value="DUF4010"/>
    <property type="match status" value="1"/>
</dbReference>
<dbReference type="AlphaFoldDB" id="A0A1J5T612"/>
<sequence>MESNLLQVNGIEALPQFLTSLAIGLLIGLERERNPSAKAGLRTFALVSLFGTLIALLADKGGTPWLLIAGLLAVAGMIIAAYINFPTENNDPGTTTVAALLICYALGVLVWYGSSRLAVMLAIATTTLLYFKPELQGMSQRLTRRDLVSILQFSVLSFVILPILPDQNYGPYGAFNPYQAWTMVVLISGLSLAGYVALRWTGQRYGAPLLGFLGGLVSSTATTLVYARHSKLNSNMLHLSAVVILIASQVVLIRLVVVSGIVSPGILRQLAPVMGLGLLFGLIATLFNWKRLKNTGELPMPETSNPTEIHAALTFGLLFVAVLFCSAWLSDVAGSGGLYIVAIISGLTDVDAIALSSLRLFHMDKLSNVQTVTAISLAFLSNMMFKFGMAASIGGLALARHLAIGFIAIAAGVALGLLLL</sequence>
<feature type="domain" description="MgtC/SapB/SrpB/YhiD N-terminal" evidence="2">
    <location>
        <begin position="18"/>
        <end position="136"/>
    </location>
</feature>
<feature type="transmembrane region" description="Helical" evidence="1">
    <location>
        <begin position="177"/>
        <end position="198"/>
    </location>
</feature>
<name>A0A1J5T612_9ZZZZ</name>
<feature type="transmembrane region" description="Helical" evidence="1">
    <location>
        <begin position="336"/>
        <end position="355"/>
    </location>
</feature>
<protein>
    <submittedName>
        <fullName evidence="4">MgtC family protein</fullName>
    </submittedName>
</protein>
<comment type="caution">
    <text evidence="4">The sequence shown here is derived from an EMBL/GenBank/DDBJ whole genome shotgun (WGS) entry which is preliminary data.</text>
</comment>
<dbReference type="InterPro" id="IPR049177">
    <property type="entry name" value="MgtC_SapB_SrpB_YhiD_N"/>
</dbReference>
<feature type="transmembrane region" description="Helical" evidence="1">
    <location>
        <begin position="397"/>
        <end position="419"/>
    </location>
</feature>
<keyword evidence="1" id="KW-0812">Transmembrane</keyword>
<accession>A0A1J5T612</accession>
<feature type="transmembrane region" description="Helical" evidence="1">
    <location>
        <begin position="147"/>
        <end position="165"/>
    </location>
</feature>
<reference evidence="4" key="1">
    <citation type="submission" date="2016-10" db="EMBL/GenBank/DDBJ databases">
        <title>Sequence of Gallionella enrichment culture.</title>
        <authorList>
            <person name="Poehlein A."/>
            <person name="Muehling M."/>
            <person name="Daniel R."/>
        </authorList>
    </citation>
    <scope>NUCLEOTIDE SEQUENCE</scope>
</reference>
<dbReference type="PANTHER" id="PTHR39084">
    <property type="entry name" value="MEMBRANE PROTEIN-RELATED"/>
    <property type="match status" value="1"/>
</dbReference>
<keyword evidence="1" id="KW-0472">Membrane</keyword>